<dbReference type="NCBIfam" id="NF047864">
    <property type="entry name" value="CBU_0592_membra"/>
    <property type="match status" value="1"/>
</dbReference>
<feature type="transmembrane region" description="Helical" evidence="1">
    <location>
        <begin position="6"/>
        <end position="23"/>
    </location>
</feature>
<evidence type="ECO:0000313" key="4">
    <source>
        <dbReference type="Proteomes" id="UP001560573"/>
    </source>
</evidence>
<dbReference type="Proteomes" id="UP001560573">
    <property type="component" value="Unassembled WGS sequence"/>
</dbReference>
<evidence type="ECO:0000313" key="3">
    <source>
        <dbReference type="EMBL" id="MEX6686371.1"/>
    </source>
</evidence>
<dbReference type="Pfam" id="PF26604">
    <property type="entry name" value="CBU_0592"/>
    <property type="match status" value="1"/>
</dbReference>
<keyword evidence="4" id="KW-1185">Reference proteome</keyword>
<organism evidence="3 4">
    <name type="scientific">Danxiaibacter flavus</name>
    <dbReference type="NCBI Taxonomy" id="3049108"/>
    <lineage>
        <taxon>Bacteria</taxon>
        <taxon>Pseudomonadati</taxon>
        <taxon>Bacteroidota</taxon>
        <taxon>Chitinophagia</taxon>
        <taxon>Chitinophagales</taxon>
        <taxon>Chitinophagaceae</taxon>
        <taxon>Danxiaibacter</taxon>
    </lineage>
</organism>
<feature type="domain" description="CBU-0592-like" evidence="2">
    <location>
        <begin position="4"/>
        <end position="77"/>
    </location>
</feature>
<comment type="caution">
    <text evidence="3">The sequence shown here is derived from an EMBL/GenBank/DDBJ whole genome shotgun (WGS) entry which is preliminary data.</text>
</comment>
<evidence type="ECO:0000259" key="2">
    <source>
        <dbReference type="Pfam" id="PF26604"/>
    </source>
</evidence>
<dbReference type="EMBL" id="JAULBC010000001">
    <property type="protein sequence ID" value="MEX6686371.1"/>
    <property type="molecule type" value="Genomic_DNA"/>
</dbReference>
<proteinExistence type="predicted"/>
<dbReference type="InterPro" id="IPR058058">
    <property type="entry name" value="CBU_0592-like"/>
</dbReference>
<keyword evidence="1" id="KW-1133">Transmembrane helix</keyword>
<feature type="transmembrane region" description="Helical" evidence="1">
    <location>
        <begin position="30"/>
        <end position="51"/>
    </location>
</feature>
<feature type="transmembrane region" description="Helical" evidence="1">
    <location>
        <begin position="57"/>
        <end position="75"/>
    </location>
</feature>
<dbReference type="RefSeq" id="WP_369327768.1">
    <property type="nucleotide sequence ID" value="NZ_JAULBC010000001.1"/>
</dbReference>
<keyword evidence="1" id="KW-0472">Membrane</keyword>
<name>A0ABV3ZB98_9BACT</name>
<evidence type="ECO:0000256" key="1">
    <source>
        <dbReference type="SAM" id="Phobius"/>
    </source>
</evidence>
<keyword evidence="1" id="KW-0812">Transmembrane</keyword>
<reference evidence="3 4" key="1">
    <citation type="submission" date="2023-07" db="EMBL/GenBank/DDBJ databases">
        <authorList>
            <person name="Lian W.-H."/>
        </authorList>
    </citation>
    <scope>NUCLEOTIDE SEQUENCE [LARGE SCALE GENOMIC DNA]</scope>
    <source>
        <strain evidence="3 4">SYSU DXS3180</strain>
    </source>
</reference>
<sequence length="87" mass="9698">MLIDYIGWIGFSCCTLAYLLLNFRCIPFDGWLFQLLNLIGGAGLAIKAYNLHDGPNSSANSLWGLIAIVGIIKYFKNKMDQEIPSKL</sequence>
<protein>
    <recommendedName>
        <fullName evidence="2">CBU-0592-like domain-containing protein</fullName>
    </recommendedName>
</protein>
<accession>A0ABV3ZB98</accession>
<gene>
    <name evidence="3" type="ORF">QTN47_02640</name>
</gene>